<protein>
    <submittedName>
        <fullName evidence="1">Uncharacterized protein</fullName>
    </submittedName>
</protein>
<keyword evidence="2" id="KW-1185">Reference proteome</keyword>
<dbReference type="RefSeq" id="WP_319924377.1">
    <property type="nucleotide sequence ID" value="NZ_VCDP01000002.1"/>
</dbReference>
<reference evidence="2" key="1">
    <citation type="journal article" date="2024" name="Toxins">
        <title>Genome Sequence Analysis of Native Xenorhabdus Strains Isolated from Entomopathogenic Nematodes in Argentina.</title>
        <authorList>
            <person name="Palma L."/>
            <person name="Frizzo L."/>
            <person name="Kaiser S."/>
            <person name="Berry C."/>
            <person name="Caballero P."/>
            <person name="Bode H.B."/>
            <person name="Del Valle E.E."/>
        </authorList>
    </citation>
    <scope>NUCLEOTIDE SEQUENCE [LARGE SCALE GENOMIC DNA]</scope>
    <source>
        <strain evidence="2">Reich</strain>
    </source>
</reference>
<comment type="caution">
    <text evidence="1">The sequence shown here is derived from an EMBL/GenBank/DDBJ whole genome shotgun (WGS) entry which is preliminary data.</text>
</comment>
<organism evidence="1 2">
    <name type="scientific">Xenorhabdus littoralis</name>
    <dbReference type="NCBI Taxonomy" id="2582835"/>
    <lineage>
        <taxon>Bacteria</taxon>
        <taxon>Pseudomonadati</taxon>
        <taxon>Pseudomonadota</taxon>
        <taxon>Gammaproteobacteria</taxon>
        <taxon>Enterobacterales</taxon>
        <taxon>Morganellaceae</taxon>
        <taxon>Xenorhabdus</taxon>
    </lineage>
</organism>
<dbReference type="Proteomes" id="UP001271640">
    <property type="component" value="Unassembled WGS sequence"/>
</dbReference>
<evidence type="ECO:0000313" key="1">
    <source>
        <dbReference type="EMBL" id="MDX7997640.1"/>
    </source>
</evidence>
<evidence type="ECO:0000313" key="2">
    <source>
        <dbReference type="Proteomes" id="UP001271640"/>
    </source>
</evidence>
<name>A0ABU4SGB4_9GAMM</name>
<proteinExistence type="predicted"/>
<accession>A0ABU4SGB4</accession>
<gene>
    <name evidence="1" type="ORF">FE394_00115</name>
</gene>
<sequence>MIKVTLLIYSGRENYSRYYDSHSDEANDLLTLFNGNLAGINFGEHDGKLGFSGFFVQLSDDTEIGRSKYRLPKSFYICDGQAPNIEESKQLGFELIDIFNLDPELNYQIIKEIESVQSKKTNVLSGLMEGDEQEPSQGQGDLHDVFNYNIHDIKFTNPATGSVYSMQAGLYKKDFWNVPEYIGFNNCYAYACNYASKSYPQPGRFGKKPLRYNTQDLVDSIIADGLIAIDDFNDEDADDKYRPNYVVSLYTYSDNQVFWDYHFYRVVLGINDKKNRFWGHKPGRSSVRRRDNSGEIIYDPCYCDRGLYTNFSGLFIVSNKVKII</sequence>
<dbReference type="EMBL" id="VCDP01000002">
    <property type="protein sequence ID" value="MDX7997640.1"/>
    <property type="molecule type" value="Genomic_DNA"/>
</dbReference>